<name>A0A410QGS4_9FIRM</name>
<reference evidence="2" key="1">
    <citation type="submission" date="2019-01" db="EMBL/GenBank/DDBJ databases">
        <title>Draft genomes of a novel of Sporanaerobacter strains.</title>
        <authorList>
            <person name="Ma S."/>
        </authorList>
    </citation>
    <scope>NUCLEOTIDE SEQUENCE [LARGE SCALE GENOMIC DNA]</scope>
    <source>
        <strain evidence="2">NJN-17</strain>
    </source>
</reference>
<dbReference type="EMBL" id="CP035282">
    <property type="protein sequence ID" value="QAT63302.1"/>
    <property type="molecule type" value="Genomic_DNA"/>
</dbReference>
<accession>A0A410QGS4</accession>
<evidence type="ECO:0000313" key="2">
    <source>
        <dbReference type="Proteomes" id="UP000287969"/>
    </source>
</evidence>
<organism evidence="1 2">
    <name type="scientific">Acidilutibacter cellobiosedens</name>
    <dbReference type="NCBI Taxonomy" id="2507161"/>
    <lineage>
        <taxon>Bacteria</taxon>
        <taxon>Bacillati</taxon>
        <taxon>Bacillota</taxon>
        <taxon>Tissierellia</taxon>
        <taxon>Tissierellales</taxon>
        <taxon>Acidilutibacteraceae</taxon>
        <taxon>Acidilutibacter</taxon>
    </lineage>
</organism>
<dbReference type="RefSeq" id="WP_128753409.1">
    <property type="nucleotide sequence ID" value="NZ_CP035282.1"/>
</dbReference>
<proteinExistence type="predicted"/>
<dbReference type="KEGG" id="spoa:EQM13_17910"/>
<evidence type="ECO:0000313" key="1">
    <source>
        <dbReference type="EMBL" id="QAT63302.1"/>
    </source>
</evidence>
<dbReference type="OrthoDB" id="3193769at2"/>
<keyword evidence="2" id="KW-1185">Reference proteome</keyword>
<protein>
    <submittedName>
        <fullName evidence="1">Uncharacterized protein</fullName>
    </submittedName>
</protein>
<sequence length="108" mass="13009">MACLLYAFLLVFLYFFVSNLIPMDENQNEIVRHKRLYGDHKQQSMKWLPYLRQLAKRPGALKYSGIYNIMPENMKKYLDKCKKSERWKILSVIAILTEKMVLKMHHKQ</sequence>
<dbReference type="Proteomes" id="UP000287969">
    <property type="component" value="Chromosome"/>
</dbReference>
<gene>
    <name evidence="1" type="ORF">EQM13_17910</name>
</gene>
<dbReference type="AlphaFoldDB" id="A0A410QGS4"/>